<gene>
    <name evidence="1" type="ORF">DFQ12_4263</name>
</gene>
<evidence type="ECO:0000313" key="1">
    <source>
        <dbReference type="EMBL" id="RKE47102.1"/>
    </source>
</evidence>
<evidence type="ECO:0000313" key="2">
    <source>
        <dbReference type="Proteomes" id="UP000286246"/>
    </source>
</evidence>
<sequence>MPTIHSFYNDFTDIVQAAFRGLSFKVSDLDDLQYNRNNIVFQPDLIIQKDLISIICEIKFYRSRKVPNGTIRTVANAIASFPSNEISNRAIIVSSIVPYSIKEEIFKTYNVVVWDRSNLANFLIAANREDKAEELGTLIMEAQQGLDTRLPYDGVNEDTEQDPVKYFKQDSSVADSSVSYEMKSKGANLIAELKAIPEGKPGWVEFENKSVEILKYLFNNDLSVWKQQQRTDDELSRFDMICRVNSLDDFWRALVSSFNSRYVLFEFKNYKDPIPQGQIYTTERYLFPKALRGTAIIIARNNAHANAISAAKGALREHGKLIMILDQSDLIEMVRKKDNGDIPSDYLSDKLDEHLMSVSR</sequence>
<dbReference type="AlphaFoldDB" id="A0A420ARK7"/>
<name>A0A420ARK7_SPHD1</name>
<comment type="caution">
    <text evidence="1">The sequence shown here is derived from an EMBL/GenBank/DDBJ whole genome shotgun (WGS) entry which is preliminary data.</text>
</comment>
<reference evidence="1 2" key="1">
    <citation type="submission" date="2018-09" db="EMBL/GenBank/DDBJ databases">
        <title>Genomic Encyclopedia of Type Strains, Phase III (KMG-III): the genomes of soil and plant-associated and newly described type strains.</title>
        <authorList>
            <person name="Whitman W."/>
        </authorList>
    </citation>
    <scope>NUCLEOTIDE SEQUENCE [LARGE SCALE GENOMIC DNA]</scope>
    <source>
        <strain evidence="1 2">CECT 7938</strain>
    </source>
</reference>
<protein>
    <recommendedName>
        <fullName evidence="3">Restriction endonuclease</fullName>
    </recommendedName>
</protein>
<evidence type="ECO:0008006" key="3">
    <source>
        <dbReference type="Google" id="ProtNLM"/>
    </source>
</evidence>
<dbReference type="RefSeq" id="WP_120260922.1">
    <property type="nucleotide sequence ID" value="NZ_RAPY01000004.1"/>
</dbReference>
<proteinExistence type="predicted"/>
<dbReference type="OrthoDB" id="6691177at2"/>
<keyword evidence="2" id="KW-1185">Reference proteome</keyword>
<organism evidence="1 2">
    <name type="scientific">Sphingobacterium detergens</name>
    <dbReference type="NCBI Taxonomy" id="1145106"/>
    <lineage>
        <taxon>Bacteria</taxon>
        <taxon>Pseudomonadati</taxon>
        <taxon>Bacteroidota</taxon>
        <taxon>Sphingobacteriia</taxon>
        <taxon>Sphingobacteriales</taxon>
        <taxon>Sphingobacteriaceae</taxon>
        <taxon>Sphingobacterium</taxon>
    </lineage>
</organism>
<accession>A0A420ARK7</accession>
<dbReference type="EMBL" id="RAPY01000004">
    <property type="protein sequence ID" value="RKE47102.1"/>
    <property type="molecule type" value="Genomic_DNA"/>
</dbReference>
<dbReference type="Proteomes" id="UP000286246">
    <property type="component" value="Unassembled WGS sequence"/>
</dbReference>